<dbReference type="PANTHER" id="PTHR34580:SF3">
    <property type="entry name" value="PROTEIN PAFB"/>
    <property type="match status" value="1"/>
</dbReference>
<dbReference type="InterPro" id="IPR026881">
    <property type="entry name" value="WYL_dom"/>
</dbReference>
<dbReference type="InterPro" id="IPR051534">
    <property type="entry name" value="CBASS_pafABC_assoc_protein"/>
</dbReference>
<organism evidence="2 3">
    <name type="scientific">Sporomusa acidovorans (strain ATCC 49682 / DSM 3132 / Mol)</name>
    <dbReference type="NCBI Taxonomy" id="1123286"/>
    <lineage>
        <taxon>Bacteria</taxon>
        <taxon>Bacillati</taxon>
        <taxon>Bacillota</taxon>
        <taxon>Negativicutes</taxon>
        <taxon>Selenomonadales</taxon>
        <taxon>Sporomusaceae</taxon>
        <taxon>Sporomusa</taxon>
    </lineage>
</organism>
<sequence>MTQDFPNIFNNLITPVHYFENITPAGVLGYFIRRDSGQNHSPFSFRHLFTSHTLDDEVFINILTAIQEKKMVHFETYSSRSKNPFRQTILPLRVAINVKHGRRYLLAYNKRKHNFFSFRLDYIKNVHILEENPDFDKRLTELETRFSSSWGIFLGRKNHLEQLEMVISINESTEAYVLTRLKREGKHGTIEKVADNTFVYRIEVTDTQEMVPWLRTFIGRIISIKGSNQQVIKQFTDDIMHMAAMYEE</sequence>
<dbReference type="PANTHER" id="PTHR34580">
    <property type="match status" value="1"/>
</dbReference>
<dbReference type="EMBL" id="CP155571">
    <property type="protein sequence ID" value="XFO75551.1"/>
    <property type="molecule type" value="Genomic_DNA"/>
</dbReference>
<keyword evidence="3" id="KW-1185">Reference proteome</keyword>
<evidence type="ECO:0000313" key="2">
    <source>
        <dbReference type="EMBL" id="XFO75551.1"/>
    </source>
</evidence>
<dbReference type="Proteomes" id="UP000216052">
    <property type="component" value="Chromosome"/>
</dbReference>
<reference evidence="2" key="1">
    <citation type="submission" date="2024-05" db="EMBL/GenBank/DDBJ databases">
        <title>Isolation and characterization of Sporomusa carbonis sp. nov., a carboxydotrophic hydrogenogen in the genus of Sporomusa isolated from a charcoal burning pile.</title>
        <authorList>
            <person name="Boeer T."/>
            <person name="Rosenbaum F."/>
            <person name="Eysell L."/>
            <person name="Mueller V."/>
            <person name="Daniel R."/>
            <person name="Poehlein A."/>
        </authorList>
    </citation>
    <scope>NUCLEOTIDE SEQUENCE [LARGE SCALE GENOMIC DNA]</scope>
    <source>
        <strain evidence="2">DSM 3132</strain>
    </source>
</reference>
<evidence type="ECO:0000259" key="1">
    <source>
        <dbReference type="Pfam" id="PF13280"/>
    </source>
</evidence>
<dbReference type="Pfam" id="PF13280">
    <property type="entry name" value="WYL"/>
    <property type="match status" value="1"/>
</dbReference>
<name>A0ABZ3JCI7_SPOA4</name>
<proteinExistence type="predicted"/>
<gene>
    <name evidence="2" type="ORF">SPACI_056730</name>
</gene>
<protein>
    <recommendedName>
        <fullName evidence="1">WYL domain-containing protein</fullName>
    </recommendedName>
</protein>
<accession>A0ABZ3JCI7</accession>
<evidence type="ECO:0000313" key="3">
    <source>
        <dbReference type="Proteomes" id="UP000216052"/>
    </source>
</evidence>
<dbReference type="PROSITE" id="PS52050">
    <property type="entry name" value="WYL"/>
    <property type="match status" value="1"/>
</dbReference>
<feature type="domain" description="WYL" evidence="1">
    <location>
        <begin position="58"/>
        <end position="127"/>
    </location>
</feature>